<comment type="caution">
    <text evidence="1">The sequence shown here is derived from an EMBL/GenBank/DDBJ whole genome shotgun (WGS) entry which is preliminary data.</text>
</comment>
<dbReference type="EMBL" id="JPIU01000038">
    <property type="protein sequence ID" value="KIO44663.1"/>
    <property type="molecule type" value="Genomic_DNA"/>
</dbReference>
<dbReference type="AlphaFoldDB" id="A0A0C3ME00"/>
<keyword evidence="2" id="KW-1185">Reference proteome</keyword>
<reference evidence="1 2" key="1">
    <citation type="submission" date="2014-07" db="EMBL/GenBank/DDBJ databases">
        <title>Porphyromonadaceae bacterium OUH 308042 = ATCC BAA-2681 = DSM 28342 draft genome.</title>
        <authorList>
            <person name="Sydenham T.V."/>
            <person name="Hasman H."/>
            <person name="Justensen U.S."/>
        </authorList>
    </citation>
    <scope>NUCLEOTIDE SEQUENCE [LARGE SCALE GENOMIC DNA]</scope>
    <source>
        <strain evidence="1 2">OUH 308042</strain>
    </source>
</reference>
<protein>
    <submittedName>
        <fullName evidence="1">Uncharacterized protein</fullName>
    </submittedName>
</protein>
<organism evidence="1 2">
    <name type="scientific">Sanguibacteroides justesenii</name>
    <dbReference type="NCBI Taxonomy" id="1547597"/>
    <lineage>
        <taxon>Bacteria</taxon>
        <taxon>Pseudomonadati</taxon>
        <taxon>Bacteroidota</taxon>
        <taxon>Bacteroidia</taxon>
        <taxon>Bacteroidales</taxon>
        <taxon>Porphyromonadaceae</taxon>
        <taxon>Sanguibacteroides</taxon>
    </lineage>
</organism>
<evidence type="ECO:0000313" key="1">
    <source>
        <dbReference type="EMBL" id="KIO44663.1"/>
    </source>
</evidence>
<evidence type="ECO:0000313" key="2">
    <source>
        <dbReference type="Proteomes" id="UP000031980"/>
    </source>
</evidence>
<dbReference type="Proteomes" id="UP000031980">
    <property type="component" value="Unassembled WGS sequence"/>
</dbReference>
<proteinExistence type="predicted"/>
<name>A0A0C3ME00_9PORP</name>
<sequence length="94" mass="11302">MISKAHTITSENIRELLTKKSGIIFRILFKILQNEGITILLRFFFPDFNIPKNIIKFWHEKYGKENFAINKLTKRYNYGTKKLQLRHIYLKNIS</sequence>
<accession>A0A0C3ME00</accession>
<gene>
    <name evidence="1" type="ORF">BA92_06370</name>
</gene>